<proteinExistence type="predicted"/>
<sequence>MLGSWGWEEELELGEGTATPSQDRQRRESPDSTHPVPDSRVLRYAPSRCHHPPSFNSPHFSTQPPLDCTDCEARKKKEEEEEEALRKRSFVNSMLTLIRRAA</sequence>
<keyword evidence="3" id="KW-1185">Reference proteome</keyword>
<gene>
    <name evidence="2" type="ORF">K0M31_015611</name>
</gene>
<evidence type="ECO:0000313" key="2">
    <source>
        <dbReference type="EMBL" id="KAK1117944.1"/>
    </source>
</evidence>
<feature type="region of interest" description="Disordered" evidence="1">
    <location>
        <begin position="1"/>
        <end position="67"/>
    </location>
</feature>
<accession>A0AA40FFA8</accession>
<name>A0AA40FFA8_9HYME</name>
<evidence type="ECO:0000313" key="3">
    <source>
        <dbReference type="Proteomes" id="UP001177670"/>
    </source>
</evidence>
<feature type="compositionally biased region" description="Polar residues" evidence="1">
    <location>
        <begin position="54"/>
        <end position="64"/>
    </location>
</feature>
<dbReference type="AlphaFoldDB" id="A0AA40FFA8"/>
<dbReference type="EMBL" id="JAHYIQ010000047">
    <property type="protein sequence ID" value="KAK1117944.1"/>
    <property type="molecule type" value="Genomic_DNA"/>
</dbReference>
<organism evidence="2 3">
    <name type="scientific">Melipona bicolor</name>
    <dbReference type="NCBI Taxonomy" id="60889"/>
    <lineage>
        <taxon>Eukaryota</taxon>
        <taxon>Metazoa</taxon>
        <taxon>Ecdysozoa</taxon>
        <taxon>Arthropoda</taxon>
        <taxon>Hexapoda</taxon>
        <taxon>Insecta</taxon>
        <taxon>Pterygota</taxon>
        <taxon>Neoptera</taxon>
        <taxon>Endopterygota</taxon>
        <taxon>Hymenoptera</taxon>
        <taxon>Apocrita</taxon>
        <taxon>Aculeata</taxon>
        <taxon>Apoidea</taxon>
        <taxon>Anthophila</taxon>
        <taxon>Apidae</taxon>
        <taxon>Melipona</taxon>
    </lineage>
</organism>
<dbReference type="Proteomes" id="UP001177670">
    <property type="component" value="Unassembled WGS sequence"/>
</dbReference>
<reference evidence="2" key="1">
    <citation type="submission" date="2021-10" db="EMBL/GenBank/DDBJ databases">
        <title>Melipona bicolor Genome sequencing and assembly.</title>
        <authorList>
            <person name="Araujo N.S."/>
            <person name="Arias M.C."/>
        </authorList>
    </citation>
    <scope>NUCLEOTIDE SEQUENCE</scope>
    <source>
        <strain evidence="2">USP_2M_L1-L4_2017</strain>
        <tissue evidence="2">Whole body</tissue>
    </source>
</reference>
<protein>
    <submittedName>
        <fullName evidence="2">Uncharacterized protein</fullName>
    </submittedName>
</protein>
<evidence type="ECO:0000256" key="1">
    <source>
        <dbReference type="SAM" id="MobiDB-lite"/>
    </source>
</evidence>
<comment type="caution">
    <text evidence="2">The sequence shown here is derived from an EMBL/GenBank/DDBJ whole genome shotgun (WGS) entry which is preliminary data.</text>
</comment>